<dbReference type="PROSITE" id="PS00108">
    <property type="entry name" value="PROTEIN_KINASE_ST"/>
    <property type="match status" value="1"/>
</dbReference>
<keyword evidence="3" id="KW-1185">Reference proteome</keyword>
<dbReference type="Gene3D" id="1.10.510.10">
    <property type="entry name" value="Transferase(Phosphotransferase) domain 1"/>
    <property type="match status" value="2"/>
</dbReference>
<accession>A0A1R2BMH4</accession>
<dbReference type="PANTHER" id="PTHR44329">
    <property type="entry name" value="SERINE/THREONINE-PROTEIN KINASE TNNI3K-RELATED"/>
    <property type="match status" value="1"/>
</dbReference>
<dbReference type="AlphaFoldDB" id="A0A1R2BMH4"/>
<evidence type="ECO:0000313" key="2">
    <source>
        <dbReference type="EMBL" id="OMJ77928.1"/>
    </source>
</evidence>
<dbReference type="Gene3D" id="3.30.200.20">
    <property type="entry name" value="Phosphorylase Kinase, domain 1"/>
    <property type="match status" value="1"/>
</dbReference>
<dbReference type="PRINTS" id="PR00109">
    <property type="entry name" value="TYRKINASE"/>
</dbReference>
<dbReference type="InterPro" id="IPR000719">
    <property type="entry name" value="Prot_kinase_dom"/>
</dbReference>
<name>A0A1R2BMH4_9CILI</name>
<dbReference type="CDD" id="cd13999">
    <property type="entry name" value="STKc_MAP3K-like"/>
    <property type="match status" value="1"/>
</dbReference>
<dbReference type="Proteomes" id="UP000187209">
    <property type="component" value="Unassembled WGS sequence"/>
</dbReference>
<proteinExistence type="predicted"/>
<feature type="domain" description="Protein kinase" evidence="1">
    <location>
        <begin position="564"/>
        <end position="829"/>
    </location>
</feature>
<evidence type="ECO:0000313" key="3">
    <source>
        <dbReference type="Proteomes" id="UP000187209"/>
    </source>
</evidence>
<evidence type="ECO:0000259" key="1">
    <source>
        <dbReference type="PROSITE" id="PS50011"/>
    </source>
</evidence>
<dbReference type="GO" id="GO:0004674">
    <property type="term" value="F:protein serine/threonine kinase activity"/>
    <property type="evidence" value="ECO:0007669"/>
    <property type="project" value="TreeGrafter"/>
</dbReference>
<sequence length="830" mass="95598">MELKQIASSQGPLKVIEKLKNIWKVECYICRNERGQFLTKIYPFPECENAFDKENDIIKSFSDTNLVLHLIDSNKEKSQGILIFDYANYQSLSQRIPTLNSNEFHKLITNIVLNLQKLHSANIIYGNLSADTIFISSSLDVKFSGFEFSTNLEEIEDLKSSRKIFDTHQAIETKAPELLDSGFEVDSSVDMWSLGCLVYQIVCQSRPFEMMEEQKIGKYMESIQEGVWKILVRRLLIVDPRLRGNCNELLALLNSPLPNESKQTWTISSMFSKSTNSWVKHLTQDSNTRLDTFIFGKLVTKAMQKPNKIPKFYDSLQRRSLFKPRVCLKCLVLLHNYIFVSNLNDLSTRTVEILDIIQTTWTQTQNKNKQKYFSGTSKQIIIQYVSIIKEKFRLHQDYRINCDWNLVNRIEEKKVRELLAYYKSITNFATLIFNLNDFTDIYTDIVQILLSEQQQLNLIFFHELDGIMDTEIIQEFSKCNKKNVALVHQVYLKHPFLELPSTTYSPSNSLVGKMMSETPYIESESSVSESIRLSSNPNEGSLFSEPDFIENQNEDLSIANPTDLEFEEIIGQGSSCTVYRGKYKEKKVAIKLMKQLTNKNTFVKEFHREIETLSKLRHINLVGFIGACIGEKSCIVIEYCGGKTLFNLLHERKDVKLSWKQRVKFAIDISEGMSYLHSINPPIIHRDLKSLNLLLSDSINGPTDTTTIKITDFGVSRIMSTDHMTGHIGTCHWMAPEILKDLPYGLPSDVYSFGIVLWEILARETPYKGINPTAIPYQVINHGRRPDIRLIAESCPQELIRIMNKCWDTDPMVRPTFSEVSKMLGDICLK</sequence>
<dbReference type="InterPro" id="IPR001245">
    <property type="entry name" value="Ser-Thr/Tyr_kinase_cat_dom"/>
</dbReference>
<protein>
    <recommendedName>
        <fullName evidence="1">Protein kinase domain-containing protein</fullName>
    </recommendedName>
</protein>
<dbReference type="EMBL" id="MPUH01000548">
    <property type="protein sequence ID" value="OMJ77928.1"/>
    <property type="molecule type" value="Genomic_DNA"/>
</dbReference>
<dbReference type="GO" id="GO:0005524">
    <property type="term" value="F:ATP binding"/>
    <property type="evidence" value="ECO:0007669"/>
    <property type="project" value="InterPro"/>
</dbReference>
<dbReference type="OrthoDB" id="291827at2759"/>
<comment type="caution">
    <text evidence="2">The sequence shown here is derived from an EMBL/GenBank/DDBJ whole genome shotgun (WGS) entry which is preliminary data.</text>
</comment>
<dbReference type="SMART" id="SM00220">
    <property type="entry name" value="S_TKc"/>
    <property type="match status" value="2"/>
</dbReference>
<reference evidence="2 3" key="1">
    <citation type="submission" date="2016-11" db="EMBL/GenBank/DDBJ databases">
        <title>The macronuclear genome of Stentor coeruleus: a giant cell with tiny introns.</title>
        <authorList>
            <person name="Slabodnick M."/>
            <person name="Ruby J.G."/>
            <person name="Reiff S.B."/>
            <person name="Swart E.C."/>
            <person name="Gosai S."/>
            <person name="Prabakaran S."/>
            <person name="Witkowska E."/>
            <person name="Larue G.E."/>
            <person name="Fisher S."/>
            <person name="Freeman R.M."/>
            <person name="Gunawardena J."/>
            <person name="Chu W."/>
            <person name="Stover N.A."/>
            <person name="Gregory B.D."/>
            <person name="Nowacki M."/>
            <person name="Derisi J."/>
            <person name="Roy S.W."/>
            <person name="Marshall W.F."/>
            <person name="Sood P."/>
        </authorList>
    </citation>
    <scope>NUCLEOTIDE SEQUENCE [LARGE SCALE GENOMIC DNA]</scope>
    <source>
        <strain evidence="2">WM001</strain>
    </source>
</reference>
<dbReference type="SUPFAM" id="SSF56112">
    <property type="entry name" value="Protein kinase-like (PK-like)"/>
    <property type="match status" value="2"/>
</dbReference>
<dbReference type="Pfam" id="PF00069">
    <property type="entry name" value="Pkinase"/>
    <property type="match status" value="1"/>
</dbReference>
<dbReference type="PROSITE" id="PS50011">
    <property type="entry name" value="PROTEIN_KINASE_DOM"/>
    <property type="match status" value="2"/>
</dbReference>
<gene>
    <name evidence="2" type="ORF">SteCoe_22362</name>
</gene>
<dbReference type="InterPro" id="IPR051681">
    <property type="entry name" value="Ser/Thr_Kinases-Pseudokinases"/>
</dbReference>
<organism evidence="2 3">
    <name type="scientific">Stentor coeruleus</name>
    <dbReference type="NCBI Taxonomy" id="5963"/>
    <lineage>
        <taxon>Eukaryota</taxon>
        <taxon>Sar</taxon>
        <taxon>Alveolata</taxon>
        <taxon>Ciliophora</taxon>
        <taxon>Postciliodesmatophora</taxon>
        <taxon>Heterotrichea</taxon>
        <taxon>Heterotrichida</taxon>
        <taxon>Stentoridae</taxon>
        <taxon>Stentor</taxon>
    </lineage>
</organism>
<feature type="domain" description="Protein kinase" evidence="1">
    <location>
        <begin position="1"/>
        <end position="257"/>
    </location>
</feature>
<dbReference type="InterPro" id="IPR011009">
    <property type="entry name" value="Kinase-like_dom_sf"/>
</dbReference>
<dbReference type="Pfam" id="PF07714">
    <property type="entry name" value="PK_Tyr_Ser-Thr"/>
    <property type="match status" value="1"/>
</dbReference>
<dbReference type="InterPro" id="IPR008271">
    <property type="entry name" value="Ser/Thr_kinase_AS"/>
</dbReference>